<protein>
    <submittedName>
        <fullName evidence="1">Uncharacterized protein</fullName>
    </submittedName>
</protein>
<reference evidence="2" key="1">
    <citation type="submission" date="2017-03" db="EMBL/GenBank/DDBJ databases">
        <title>Genomes of endolithic fungi from Antarctica.</title>
        <authorList>
            <person name="Coleine C."/>
            <person name="Masonjones S."/>
            <person name="Stajich J.E."/>
        </authorList>
    </citation>
    <scope>NUCLEOTIDE SEQUENCE [LARGE SCALE GENOMIC DNA]</scope>
    <source>
        <strain evidence="2">CCFEE 5527</strain>
    </source>
</reference>
<dbReference type="Proteomes" id="UP000192596">
    <property type="component" value="Unassembled WGS sequence"/>
</dbReference>
<proteinExistence type="predicted"/>
<evidence type="ECO:0000313" key="2">
    <source>
        <dbReference type="Proteomes" id="UP000192596"/>
    </source>
</evidence>
<gene>
    <name evidence="1" type="ORF">B0A48_08973</name>
</gene>
<comment type="caution">
    <text evidence="1">The sequence shown here is derived from an EMBL/GenBank/DDBJ whole genome shotgun (WGS) entry which is preliminary data.</text>
</comment>
<keyword evidence="2" id="KW-1185">Reference proteome</keyword>
<sequence>MQPPEPGLQAISPASVEPDIATTTPKVKSYVGLAPKHPVPTPLDIFTDFTQRGLDDAVDIMKSYGHWMVCKRERQDQGFVHIMLFFTFWNGPSEHPGVDEGHALRPSGFEDLGTERISKRARDGRWRIVVGKILMMRNELPPGVAVLKLRT</sequence>
<dbReference type="AlphaFoldDB" id="A0A1V8T4N8"/>
<organism evidence="1 2">
    <name type="scientific">Cryoendolithus antarcticus</name>
    <dbReference type="NCBI Taxonomy" id="1507870"/>
    <lineage>
        <taxon>Eukaryota</taxon>
        <taxon>Fungi</taxon>
        <taxon>Dikarya</taxon>
        <taxon>Ascomycota</taxon>
        <taxon>Pezizomycotina</taxon>
        <taxon>Dothideomycetes</taxon>
        <taxon>Dothideomycetidae</taxon>
        <taxon>Cladosporiales</taxon>
        <taxon>Cladosporiaceae</taxon>
        <taxon>Cryoendolithus</taxon>
    </lineage>
</organism>
<accession>A0A1V8T4N8</accession>
<dbReference type="EMBL" id="NAJO01000017">
    <property type="protein sequence ID" value="OQO06383.1"/>
    <property type="molecule type" value="Genomic_DNA"/>
</dbReference>
<evidence type="ECO:0000313" key="1">
    <source>
        <dbReference type="EMBL" id="OQO06383.1"/>
    </source>
</evidence>
<dbReference type="InParanoid" id="A0A1V8T4N8"/>
<name>A0A1V8T4N8_9PEZI</name>